<dbReference type="EMBL" id="GBXM01097540">
    <property type="protein sequence ID" value="JAH11037.1"/>
    <property type="molecule type" value="Transcribed_RNA"/>
</dbReference>
<protein>
    <submittedName>
        <fullName evidence="1">Uncharacterized protein</fullName>
    </submittedName>
</protein>
<organism evidence="1">
    <name type="scientific">Anguilla anguilla</name>
    <name type="common">European freshwater eel</name>
    <name type="synonym">Muraena anguilla</name>
    <dbReference type="NCBI Taxonomy" id="7936"/>
    <lineage>
        <taxon>Eukaryota</taxon>
        <taxon>Metazoa</taxon>
        <taxon>Chordata</taxon>
        <taxon>Craniata</taxon>
        <taxon>Vertebrata</taxon>
        <taxon>Euteleostomi</taxon>
        <taxon>Actinopterygii</taxon>
        <taxon>Neopterygii</taxon>
        <taxon>Teleostei</taxon>
        <taxon>Anguilliformes</taxon>
        <taxon>Anguillidae</taxon>
        <taxon>Anguilla</taxon>
    </lineage>
</organism>
<accession>A0A0E9Q3D1</accession>
<sequence length="21" mass="2414">MPLVEALQWDVTFEADSMCPM</sequence>
<reference evidence="1" key="2">
    <citation type="journal article" date="2015" name="Fish Shellfish Immunol.">
        <title>Early steps in the European eel (Anguilla anguilla)-Vibrio vulnificus interaction in the gills: Role of the RtxA13 toxin.</title>
        <authorList>
            <person name="Callol A."/>
            <person name="Pajuelo D."/>
            <person name="Ebbesson L."/>
            <person name="Teles M."/>
            <person name="MacKenzie S."/>
            <person name="Amaro C."/>
        </authorList>
    </citation>
    <scope>NUCLEOTIDE SEQUENCE</scope>
</reference>
<name>A0A0E9Q3D1_ANGAN</name>
<reference evidence="1" key="1">
    <citation type="submission" date="2014-11" db="EMBL/GenBank/DDBJ databases">
        <authorList>
            <person name="Amaro Gonzalez C."/>
        </authorList>
    </citation>
    <scope>NUCLEOTIDE SEQUENCE</scope>
</reference>
<dbReference type="AlphaFoldDB" id="A0A0E9Q3D1"/>
<proteinExistence type="predicted"/>
<evidence type="ECO:0000313" key="1">
    <source>
        <dbReference type="EMBL" id="JAH11037.1"/>
    </source>
</evidence>